<dbReference type="PRINTS" id="PR00032">
    <property type="entry name" value="HTHARAC"/>
</dbReference>
<feature type="domain" description="HTH araC/xylS-type" evidence="4">
    <location>
        <begin position="203"/>
        <end position="301"/>
    </location>
</feature>
<dbReference type="InterPro" id="IPR009057">
    <property type="entry name" value="Homeodomain-like_sf"/>
</dbReference>
<name>A0A370WZC6_9GAMM</name>
<organism evidence="5 6">
    <name type="scientific">Dyella psychrodurans</name>
    <dbReference type="NCBI Taxonomy" id="1927960"/>
    <lineage>
        <taxon>Bacteria</taxon>
        <taxon>Pseudomonadati</taxon>
        <taxon>Pseudomonadota</taxon>
        <taxon>Gammaproteobacteria</taxon>
        <taxon>Lysobacterales</taxon>
        <taxon>Rhodanobacteraceae</taxon>
        <taxon>Dyella</taxon>
    </lineage>
</organism>
<keyword evidence="6" id="KW-1185">Reference proteome</keyword>
<dbReference type="PANTHER" id="PTHR46796">
    <property type="entry name" value="HTH-TYPE TRANSCRIPTIONAL ACTIVATOR RHAS-RELATED"/>
    <property type="match status" value="1"/>
</dbReference>
<dbReference type="SMART" id="SM00342">
    <property type="entry name" value="HTH_ARAC"/>
    <property type="match status" value="1"/>
</dbReference>
<keyword evidence="3" id="KW-0804">Transcription</keyword>
<dbReference type="InterPro" id="IPR018060">
    <property type="entry name" value="HTH_AraC"/>
</dbReference>
<keyword evidence="2" id="KW-0238">DNA-binding</keyword>
<dbReference type="OrthoDB" id="9783876at2"/>
<evidence type="ECO:0000256" key="3">
    <source>
        <dbReference type="ARBA" id="ARBA00023163"/>
    </source>
</evidence>
<dbReference type="PANTHER" id="PTHR46796:SF13">
    <property type="entry name" value="HTH-TYPE TRANSCRIPTIONAL ACTIVATOR RHAS"/>
    <property type="match status" value="1"/>
</dbReference>
<dbReference type="InterPro" id="IPR050204">
    <property type="entry name" value="AraC_XylS_family_regulators"/>
</dbReference>
<dbReference type="EMBL" id="QRBF01000007">
    <property type="protein sequence ID" value="RDS81347.1"/>
    <property type="molecule type" value="Genomic_DNA"/>
</dbReference>
<comment type="caution">
    <text evidence="5">The sequence shown here is derived from an EMBL/GenBank/DDBJ whole genome shotgun (WGS) entry which is preliminary data.</text>
</comment>
<gene>
    <name evidence="5" type="ORF">DWU99_16825</name>
</gene>
<dbReference type="PROSITE" id="PS00041">
    <property type="entry name" value="HTH_ARAC_FAMILY_1"/>
    <property type="match status" value="1"/>
</dbReference>
<dbReference type="InterPro" id="IPR018062">
    <property type="entry name" value="HTH_AraC-typ_CS"/>
</dbReference>
<proteinExistence type="predicted"/>
<evidence type="ECO:0000256" key="2">
    <source>
        <dbReference type="ARBA" id="ARBA00023125"/>
    </source>
</evidence>
<dbReference type="SUPFAM" id="SSF46689">
    <property type="entry name" value="Homeodomain-like"/>
    <property type="match status" value="2"/>
</dbReference>
<dbReference type="AlphaFoldDB" id="A0A370WZC6"/>
<reference evidence="5 6" key="1">
    <citation type="submission" date="2018-07" db="EMBL/GenBank/DDBJ databases">
        <title>Dyella monticola sp. nov. and Dyella psychrodurans sp. nov. isolated from monsoon evergreen broad-leaved forest soil of Dinghu Mountain, China.</title>
        <authorList>
            <person name="Gao Z."/>
            <person name="Qiu L."/>
        </authorList>
    </citation>
    <scope>NUCLEOTIDE SEQUENCE [LARGE SCALE GENOMIC DNA]</scope>
    <source>
        <strain evidence="5 6">4MSK11</strain>
    </source>
</reference>
<protein>
    <submittedName>
        <fullName evidence="5">AraC family transcriptional regulator</fullName>
    </submittedName>
</protein>
<keyword evidence="1" id="KW-0805">Transcription regulation</keyword>
<dbReference type="Pfam" id="PF12833">
    <property type="entry name" value="HTH_18"/>
    <property type="match status" value="1"/>
</dbReference>
<dbReference type="Gene3D" id="1.10.10.60">
    <property type="entry name" value="Homeodomain-like"/>
    <property type="match status" value="2"/>
</dbReference>
<evidence type="ECO:0000313" key="5">
    <source>
        <dbReference type="EMBL" id="RDS81347.1"/>
    </source>
</evidence>
<accession>A0A370WZC6</accession>
<evidence type="ECO:0000313" key="6">
    <source>
        <dbReference type="Proteomes" id="UP000255334"/>
    </source>
</evidence>
<dbReference type="Pfam" id="PF12852">
    <property type="entry name" value="Cupin_6"/>
    <property type="match status" value="1"/>
</dbReference>
<dbReference type="InterPro" id="IPR032783">
    <property type="entry name" value="AraC_lig"/>
</dbReference>
<evidence type="ECO:0000256" key="1">
    <source>
        <dbReference type="ARBA" id="ARBA00023015"/>
    </source>
</evidence>
<dbReference type="Proteomes" id="UP000255334">
    <property type="component" value="Unassembled WGS sequence"/>
</dbReference>
<dbReference type="GO" id="GO:0043565">
    <property type="term" value="F:sequence-specific DNA binding"/>
    <property type="evidence" value="ECO:0007669"/>
    <property type="project" value="InterPro"/>
</dbReference>
<dbReference type="PROSITE" id="PS01124">
    <property type="entry name" value="HTH_ARAC_FAMILY_2"/>
    <property type="match status" value="1"/>
</dbReference>
<dbReference type="GO" id="GO:0003700">
    <property type="term" value="F:DNA-binding transcription factor activity"/>
    <property type="evidence" value="ECO:0007669"/>
    <property type="project" value="InterPro"/>
</dbReference>
<evidence type="ECO:0000259" key="4">
    <source>
        <dbReference type="PROSITE" id="PS01124"/>
    </source>
</evidence>
<dbReference type="RefSeq" id="WP_115479250.1">
    <property type="nucleotide sequence ID" value="NZ_QRBF01000007.1"/>
</dbReference>
<dbReference type="InterPro" id="IPR020449">
    <property type="entry name" value="Tscrpt_reg_AraC-type_HTH"/>
</dbReference>
<sequence length="306" mass="33641">MDPFLDLIQLLRPRATLWGGTDGAGRWGLAFHKRDDLLFCWVERGECQLVRPQKTPVRLQTDDFVLIRTSTPFTLTSDPTVEPQDSETMTGVTKGARRKLGEGAELPVTLHAGKFVFDTANEDLLTDLLPSLVHIAAGDASSWRVRTLLEMNERESLQPGPGNEFIIARLMELILVEILRNHGLTAGQEAAGMLAGLANPITAQALSAMHREVAHDWTVSSLAKHCGVSRSKFATLFPKVVGKGPIEYLIRWRMALAKDELRRGTQSISEIAFNVGFQSASAFSTAFSRVVGCSPKRYALSVRSGQ</sequence>